<evidence type="ECO:0000313" key="4">
    <source>
        <dbReference type="EnsemblMetazoa" id="ASIC005917-PA"/>
    </source>
</evidence>
<dbReference type="OMA" id="NEASCNC"/>
<dbReference type="InterPro" id="IPR036056">
    <property type="entry name" value="Fibrinogen-like_C"/>
</dbReference>
<dbReference type="VEuPathDB" id="VectorBase:ASIS014460"/>
<organism evidence="3">
    <name type="scientific">Anopheles sinensis</name>
    <name type="common">Mosquito</name>
    <dbReference type="NCBI Taxonomy" id="74873"/>
    <lineage>
        <taxon>Eukaryota</taxon>
        <taxon>Metazoa</taxon>
        <taxon>Ecdysozoa</taxon>
        <taxon>Arthropoda</taxon>
        <taxon>Hexapoda</taxon>
        <taxon>Insecta</taxon>
        <taxon>Pterygota</taxon>
        <taxon>Neoptera</taxon>
        <taxon>Endopterygota</taxon>
        <taxon>Diptera</taxon>
        <taxon>Nematocera</taxon>
        <taxon>Culicoidea</taxon>
        <taxon>Culicidae</taxon>
        <taxon>Anophelinae</taxon>
        <taxon>Anopheles</taxon>
    </lineage>
</organism>
<keyword evidence="1" id="KW-0175">Coiled coil</keyword>
<dbReference type="EMBL" id="ATLV01014231">
    <property type="status" value="NOT_ANNOTATED_CDS"/>
    <property type="molecule type" value="Genomic_DNA"/>
</dbReference>
<dbReference type="STRING" id="74873.A0A084VKL6"/>
<protein>
    <submittedName>
        <fullName evidence="4">Fibrinogen C-terminal domain-containing protein</fullName>
    </submittedName>
</protein>
<name>A0A084VKL6_ANOSI</name>
<reference evidence="4" key="2">
    <citation type="submission" date="2020-05" db="UniProtKB">
        <authorList>
            <consortium name="EnsemblMetazoa"/>
        </authorList>
    </citation>
    <scope>IDENTIFICATION</scope>
</reference>
<sequence length="362" mass="42384">MDYLQDKLQEVEQTMKTTIEKVESRFEAKMNAVEDSLQKAMKVELQEIQQASKERHTILQAKLDKHEVEIMERIEKVNSKIGTRVQAFEDTLKKSVETNEDNTGAKLEGLKKQLISKIDHMRLHQEAETKSFQETSQTELKKLMPLIKALVPLHSCRQAPVNYSDKYMIKAGINSQPFEVFCEQNKFDGGWTVIQHRFDGSVDFYRGWSEYRNGFGNLDGEFWLGLEYVHQLTKNRPHELLVEIKDFHGNYGYAKYSEFELGSETESYALKKLGIYSGTAADSMKWNKNEKFSTFDRDNNPSHAYYAELRHGAWWYWSSTLSNLNGRYQNTTEDWSAMTWYTFKVDWLGLSYSRMMIRDIVN</sequence>
<evidence type="ECO:0000259" key="2">
    <source>
        <dbReference type="PROSITE" id="PS51406"/>
    </source>
</evidence>
<proteinExistence type="predicted"/>
<dbReference type="PROSITE" id="PS51406">
    <property type="entry name" value="FIBRINOGEN_C_2"/>
    <property type="match status" value="1"/>
</dbReference>
<dbReference type="Proteomes" id="UP000030765">
    <property type="component" value="Unassembled WGS sequence"/>
</dbReference>
<feature type="coiled-coil region" evidence="1">
    <location>
        <begin position="1"/>
        <end position="54"/>
    </location>
</feature>
<dbReference type="AlphaFoldDB" id="A0A084VKL6"/>
<accession>A0A084VKL6</accession>
<dbReference type="SMART" id="SM00186">
    <property type="entry name" value="FBG"/>
    <property type="match status" value="1"/>
</dbReference>
<dbReference type="OrthoDB" id="6145874at2759"/>
<dbReference type="VEuPathDB" id="VectorBase:ASIC005917"/>
<feature type="domain" description="Fibrinogen C-terminal" evidence="2">
    <location>
        <begin position="147"/>
        <end position="361"/>
    </location>
</feature>
<reference evidence="3 5" key="1">
    <citation type="journal article" date="2014" name="BMC Genomics">
        <title>Genome sequence of Anopheles sinensis provides insight into genetics basis of mosquito competence for malaria parasites.</title>
        <authorList>
            <person name="Zhou D."/>
            <person name="Zhang D."/>
            <person name="Ding G."/>
            <person name="Shi L."/>
            <person name="Hou Q."/>
            <person name="Ye Y."/>
            <person name="Xu Y."/>
            <person name="Zhou H."/>
            <person name="Xiong C."/>
            <person name="Li S."/>
            <person name="Yu J."/>
            <person name="Hong S."/>
            <person name="Yu X."/>
            <person name="Zou P."/>
            <person name="Chen C."/>
            <person name="Chang X."/>
            <person name="Wang W."/>
            <person name="Lv Y."/>
            <person name="Sun Y."/>
            <person name="Ma L."/>
            <person name="Shen B."/>
            <person name="Zhu C."/>
        </authorList>
    </citation>
    <scope>NUCLEOTIDE SEQUENCE [LARGE SCALE GENOMIC DNA]</scope>
</reference>
<evidence type="ECO:0000313" key="3">
    <source>
        <dbReference type="EMBL" id="KFB38510.1"/>
    </source>
</evidence>
<dbReference type="InterPro" id="IPR050373">
    <property type="entry name" value="Fibrinogen_C-term_domain"/>
</dbReference>
<gene>
    <name evidence="3" type="ORF">ZHAS_00005917</name>
</gene>
<dbReference type="EMBL" id="KE524948">
    <property type="protein sequence ID" value="KFB38510.1"/>
    <property type="molecule type" value="Genomic_DNA"/>
</dbReference>
<evidence type="ECO:0000256" key="1">
    <source>
        <dbReference type="SAM" id="Coils"/>
    </source>
</evidence>
<dbReference type="CDD" id="cd00087">
    <property type="entry name" value="FReD"/>
    <property type="match status" value="1"/>
</dbReference>
<dbReference type="PANTHER" id="PTHR19143:SF327">
    <property type="entry name" value="FI21813P1-RELATED"/>
    <property type="match status" value="1"/>
</dbReference>
<dbReference type="Pfam" id="PF00147">
    <property type="entry name" value="Fibrinogen_C"/>
    <property type="match status" value="1"/>
</dbReference>
<dbReference type="InterPro" id="IPR002181">
    <property type="entry name" value="Fibrinogen_a/b/g_C_dom"/>
</dbReference>
<dbReference type="EnsemblMetazoa" id="ASIC005917-RA">
    <property type="protein sequence ID" value="ASIC005917-PA"/>
    <property type="gene ID" value="ASIC005917"/>
</dbReference>
<dbReference type="SUPFAM" id="SSF56496">
    <property type="entry name" value="Fibrinogen C-terminal domain-like"/>
    <property type="match status" value="1"/>
</dbReference>
<dbReference type="GO" id="GO:0005615">
    <property type="term" value="C:extracellular space"/>
    <property type="evidence" value="ECO:0007669"/>
    <property type="project" value="TreeGrafter"/>
</dbReference>
<dbReference type="PANTHER" id="PTHR19143">
    <property type="entry name" value="FIBRINOGEN/TENASCIN/ANGIOPOEITIN"/>
    <property type="match status" value="1"/>
</dbReference>
<keyword evidence="5" id="KW-1185">Reference proteome</keyword>
<dbReference type="Gene3D" id="3.90.215.10">
    <property type="entry name" value="Gamma Fibrinogen, chain A, domain 1"/>
    <property type="match status" value="1"/>
</dbReference>
<evidence type="ECO:0000313" key="5">
    <source>
        <dbReference type="Proteomes" id="UP000030765"/>
    </source>
</evidence>
<dbReference type="InterPro" id="IPR014716">
    <property type="entry name" value="Fibrinogen_a/b/g_C_1"/>
</dbReference>